<evidence type="ECO:0000256" key="1">
    <source>
        <dbReference type="ARBA" id="ARBA00022491"/>
    </source>
</evidence>
<dbReference type="PIRSF" id="PIRSF009533">
    <property type="entry name" value="FlbT"/>
    <property type="match status" value="1"/>
</dbReference>
<protein>
    <recommendedName>
        <fullName evidence="4">Probable flagellum biosynthesis repressor protein FlbT</fullName>
    </recommendedName>
</protein>
<organism evidence="6 8">
    <name type="scientific">Methylobacterium oxalidis</name>
    <dbReference type="NCBI Taxonomy" id="944322"/>
    <lineage>
        <taxon>Bacteria</taxon>
        <taxon>Pseudomonadati</taxon>
        <taxon>Pseudomonadota</taxon>
        <taxon>Alphaproteobacteria</taxon>
        <taxon>Hyphomicrobiales</taxon>
        <taxon>Methylobacteriaceae</taxon>
        <taxon>Methylobacterium</taxon>
    </lineage>
</organism>
<evidence type="ECO:0000256" key="2">
    <source>
        <dbReference type="ARBA" id="ARBA00022795"/>
    </source>
</evidence>
<dbReference type="HAMAP" id="MF_00783">
    <property type="entry name" value="FlbT"/>
    <property type="match status" value="1"/>
</dbReference>
<evidence type="ECO:0000313" key="6">
    <source>
        <dbReference type="EMBL" id="GEP03198.1"/>
    </source>
</evidence>
<keyword evidence="9" id="KW-1185">Reference proteome</keyword>
<comment type="function">
    <text evidence="4">Has a post-transcriptional repressor function in flagellum biogenesis. Associates with the 5'-UTR of fljK mRNA and promotes its degradation.</text>
</comment>
<evidence type="ECO:0000313" key="9">
    <source>
        <dbReference type="Proteomes" id="UP001156856"/>
    </source>
</evidence>
<dbReference type="InterPro" id="IPR009967">
    <property type="entry name" value="Flagellum_FlbT"/>
</dbReference>
<dbReference type="Proteomes" id="UP001156856">
    <property type="component" value="Unassembled WGS sequence"/>
</dbReference>
<gene>
    <name evidence="4 6" type="primary">flbT</name>
    <name evidence="7" type="ORF">GCM10007888_58420</name>
    <name evidence="6" type="ORF">MOX02_12360</name>
</gene>
<dbReference type="GO" id="GO:0006402">
    <property type="term" value="P:mRNA catabolic process"/>
    <property type="evidence" value="ECO:0007669"/>
    <property type="project" value="InterPro"/>
</dbReference>
<keyword evidence="2 4" id="KW-1005">Bacterial flagellum biogenesis</keyword>
<comment type="similarity">
    <text evidence="4">Belongs to the FlbT family.</text>
</comment>
<feature type="compositionally biased region" description="Basic residues" evidence="5">
    <location>
        <begin position="153"/>
        <end position="162"/>
    </location>
</feature>
<reference evidence="7" key="4">
    <citation type="submission" date="2023-01" db="EMBL/GenBank/DDBJ databases">
        <title>Draft genome sequence of Methylobacterium oxalidis strain NBRC 107715.</title>
        <authorList>
            <person name="Sun Q."/>
            <person name="Mori K."/>
        </authorList>
    </citation>
    <scope>NUCLEOTIDE SEQUENCE</scope>
    <source>
        <strain evidence="7">NBRC 107715</strain>
    </source>
</reference>
<evidence type="ECO:0000256" key="3">
    <source>
        <dbReference type="ARBA" id="ARBA00022884"/>
    </source>
</evidence>
<keyword evidence="1 4" id="KW-0678">Repressor</keyword>
<sequence length="162" mass="17763">MSRTMHLSLRPGERVYINGAVLRVDRKVSIELLNEATFLLEGHVLQAEEATTPLRQLYFAAQTMLIDPARAEPARALYASLQDGILEATRDARVHERLRAARGHVEAGRLFEVLKLIRALYPVEAALMASSEGAAASPSAPIPPAVLPEPRPKRPVGARKEV</sequence>
<keyword evidence="3 4" id="KW-0694">RNA-binding</keyword>
<reference evidence="6 8" key="3">
    <citation type="submission" date="2019-07" db="EMBL/GenBank/DDBJ databases">
        <title>Whole genome shotgun sequence of Methylobacterium oxalidis NBRC 107715.</title>
        <authorList>
            <person name="Hosoyama A."/>
            <person name="Uohara A."/>
            <person name="Ohji S."/>
            <person name="Ichikawa N."/>
        </authorList>
    </citation>
    <scope>NUCLEOTIDE SEQUENCE [LARGE SCALE GENOMIC DNA]</scope>
    <source>
        <strain evidence="6 8">NBRC 107715</strain>
    </source>
</reference>
<comment type="caution">
    <text evidence="6">The sequence shown here is derived from an EMBL/GenBank/DDBJ whole genome shotgun (WGS) entry which is preliminary data.</text>
</comment>
<reference evidence="7" key="1">
    <citation type="journal article" date="2014" name="Int. J. Syst. Evol. Microbiol.">
        <title>Complete genome of a new Firmicutes species belonging to the dominant human colonic microbiota ('Ruminococcus bicirculans') reveals two chromosomes and a selective capacity to utilize plant glucans.</title>
        <authorList>
            <consortium name="NISC Comparative Sequencing Program"/>
            <person name="Wegmann U."/>
            <person name="Louis P."/>
            <person name="Goesmann A."/>
            <person name="Henrissat B."/>
            <person name="Duncan S.H."/>
            <person name="Flint H.J."/>
        </authorList>
    </citation>
    <scope>NUCLEOTIDE SEQUENCE</scope>
    <source>
        <strain evidence="7">NBRC 107715</strain>
    </source>
</reference>
<dbReference type="GO" id="GO:0048027">
    <property type="term" value="F:mRNA 5'-UTR binding"/>
    <property type="evidence" value="ECO:0007669"/>
    <property type="project" value="UniProtKB-UniRule"/>
</dbReference>
<dbReference type="GO" id="GO:1902209">
    <property type="term" value="P:negative regulation of bacterial-type flagellum assembly"/>
    <property type="evidence" value="ECO:0007669"/>
    <property type="project" value="UniProtKB-UniRule"/>
</dbReference>
<dbReference type="NCBIfam" id="NF001995">
    <property type="entry name" value="PRK00794.1-1"/>
    <property type="match status" value="1"/>
</dbReference>
<dbReference type="AlphaFoldDB" id="A0A512IZQ4"/>
<evidence type="ECO:0000256" key="5">
    <source>
        <dbReference type="SAM" id="MobiDB-lite"/>
    </source>
</evidence>
<evidence type="ECO:0000313" key="7">
    <source>
        <dbReference type="EMBL" id="GLS67458.1"/>
    </source>
</evidence>
<dbReference type="Proteomes" id="UP000321960">
    <property type="component" value="Unassembled WGS sequence"/>
</dbReference>
<dbReference type="Pfam" id="PF07378">
    <property type="entry name" value="FlbT"/>
    <property type="match status" value="1"/>
</dbReference>
<dbReference type="EMBL" id="BJZU01000018">
    <property type="protein sequence ID" value="GEP03198.1"/>
    <property type="molecule type" value="Genomic_DNA"/>
</dbReference>
<feature type="compositionally biased region" description="Pro residues" evidence="5">
    <location>
        <begin position="140"/>
        <end position="149"/>
    </location>
</feature>
<dbReference type="GO" id="GO:0044781">
    <property type="term" value="P:bacterial-type flagellum organization"/>
    <property type="evidence" value="ECO:0007669"/>
    <property type="project" value="UniProtKB-KW"/>
</dbReference>
<accession>A0A512IZQ4</accession>
<reference evidence="9" key="2">
    <citation type="journal article" date="2019" name="Int. J. Syst. Evol. Microbiol.">
        <title>The Global Catalogue of Microorganisms (GCM) 10K type strain sequencing project: providing services to taxonomists for standard genome sequencing and annotation.</title>
        <authorList>
            <consortium name="The Broad Institute Genomics Platform"/>
            <consortium name="The Broad Institute Genome Sequencing Center for Infectious Disease"/>
            <person name="Wu L."/>
            <person name="Ma J."/>
        </authorList>
    </citation>
    <scope>NUCLEOTIDE SEQUENCE [LARGE SCALE GENOMIC DNA]</scope>
    <source>
        <strain evidence="9">NBRC 107715</strain>
    </source>
</reference>
<evidence type="ECO:0000256" key="4">
    <source>
        <dbReference type="HAMAP-Rule" id="MF_00783"/>
    </source>
</evidence>
<name>A0A512IZQ4_9HYPH</name>
<dbReference type="EMBL" id="BSPK01000112">
    <property type="protein sequence ID" value="GLS67458.1"/>
    <property type="molecule type" value="Genomic_DNA"/>
</dbReference>
<proteinExistence type="inferred from homology"/>
<evidence type="ECO:0000313" key="8">
    <source>
        <dbReference type="Proteomes" id="UP000321960"/>
    </source>
</evidence>
<feature type="region of interest" description="Disordered" evidence="5">
    <location>
        <begin position="134"/>
        <end position="162"/>
    </location>
</feature>